<name>A0ABY3A2V3_9GAMM</name>
<dbReference type="InterPro" id="IPR007624">
    <property type="entry name" value="RNA_pol_sigma70_r3"/>
</dbReference>
<dbReference type="NCBIfam" id="TIGR02937">
    <property type="entry name" value="sigma70-ECF"/>
    <property type="match status" value="1"/>
</dbReference>
<organism evidence="6 7">
    <name type="scientific">Pantoea dispersa</name>
    <dbReference type="NCBI Taxonomy" id="59814"/>
    <lineage>
        <taxon>Bacteria</taxon>
        <taxon>Pseudomonadati</taxon>
        <taxon>Pseudomonadota</taxon>
        <taxon>Gammaproteobacteria</taxon>
        <taxon>Enterobacterales</taxon>
        <taxon>Erwiniaceae</taxon>
        <taxon>Pantoea</taxon>
    </lineage>
</organism>
<dbReference type="InterPro" id="IPR013325">
    <property type="entry name" value="RNA_pol_sigma_r2"/>
</dbReference>
<evidence type="ECO:0000256" key="3">
    <source>
        <dbReference type="ARBA" id="ARBA00023125"/>
    </source>
</evidence>
<dbReference type="Pfam" id="PF04545">
    <property type="entry name" value="Sigma70_r4"/>
    <property type="match status" value="1"/>
</dbReference>
<feature type="domain" description="RNA polymerase sigma-70" evidence="5">
    <location>
        <begin position="206"/>
        <end position="232"/>
    </location>
</feature>
<keyword evidence="2" id="KW-0731">Sigma factor</keyword>
<dbReference type="InterPro" id="IPR013324">
    <property type="entry name" value="RNA_pol_sigma_r3/r4-like"/>
</dbReference>
<dbReference type="RefSeq" id="WP_141495323.1">
    <property type="nucleotide sequence ID" value="NZ_VICF01000001.1"/>
</dbReference>
<dbReference type="InterPro" id="IPR007627">
    <property type="entry name" value="RNA_pol_sigma70_r2"/>
</dbReference>
<reference evidence="6 7" key="1">
    <citation type="submission" date="2019-06" db="EMBL/GenBank/DDBJ databases">
        <title>Pantoea dispersa Assembly.</title>
        <authorList>
            <person name="Wang J."/>
        </authorList>
    </citation>
    <scope>NUCLEOTIDE SEQUENCE [LARGE SCALE GENOMIC DNA]</scope>
    <source>
        <strain evidence="7">bio</strain>
    </source>
</reference>
<dbReference type="Pfam" id="PF04542">
    <property type="entry name" value="Sigma70_r2"/>
    <property type="match status" value="1"/>
</dbReference>
<dbReference type="EMBL" id="VICF01000001">
    <property type="protein sequence ID" value="TQC76833.1"/>
    <property type="molecule type" value="Genomic_DNA"/>
</dbReference>
<dbReference type="PRINTS" id="PR00046">
    <property type="entry name" value="SIGMA70FCT"/>
</dbReference>
<dbReference type="NCBIfam" id="NF005413">
    <property type="entry name" value="PRK06986.1"/>
    <property type="match status" value="1"/>
</dbReference>
<evidence type="ECO:0000313" key="7">
    <source>
        <dbReference type="Proteomes" id="UP000319715"/>
    </source>
</evidence>
<accession>A0ABY3A2V3</accession>
<sequence>MNGIYTSSGVENKNDLWKRYGHLVRQEALRLQVRLPASVELDDLIQAGSLGFLSAIDSFDPKKGVAISAYIIQRVRWALMDELRERDWVPRRVRTHAREMAAVIQRLEQQTGAAAEEKEIAREMGISLQEYHAMLHDTNLSQIYSLDELQEEFADAFEKPEAEHEQLNPLHGLLQQNMAARISAEIKFLPQREQLLLSLYYQQELNMREVASLLDLTETRVSQLHSLAIKRLRARLDAREAR</sequence>
<dbReference type="NCBIfam" id="TIGR02479">
    <property type="entry name" value="FliA_WhiG"/>
    <property type="match status" value="1"/>
</dbReference>
<dbReference type="PANTHER" id="PTHR30385">
    <property type="entry name" value="SIGMA FACTOR F FLAGELLAR"/>
    <property type="match status" value="1"/>
</dbReference>
<dbReference type="Proteomes" id="UP000319715">
    <property type="component" value="Unassembled WGS sequence"/>
</dbReference>
<keyword evidence="4" id="KW-0804">Transcription</keyword>
<protein>
    <submittedName>
        <fullName evidence="6">RNA polymerase sigma factor FliA</fullName>
    </submittedName>
</protein>
<dbReference type="SUPFAM" id="SSF88946">
    <property type="entry name" value="Sigma2 domain of RNA polymerase sigma factors"/>
    <property type="match status" value="1"/>
</dbReference>
<keyword evidence="1" id="KW-0805">Transcription regulation</keyword>
<comment type="caution">
    <text evidence="6">The sequence shown here is derived from an EMBL/GenBank/DDBJ whole genome shotgun (WGS) entry which is preliminary data.</text>
</comment>
<evidence type="ECO:0000313" key="6">
    <source>
        <dbReference type="EMBL" id="TQC76833.1"/>
    </source>
</evidence>
<dbReference type="PROSITE" id="PS00716">
    <property type="entry name" value="SIGMA70_2"/>
    <property type="match status" value="1"/>
</dbReference>
<evidence type="ECO:0000256" key="4">
    <source>
        <dbReference type="ARBA" id="ARBA00023163"/>
    </source>
</evidence>
<dbReference type="Gene3D" id="1.10.1740.10">
    <property type="match status" value="1"/>
</dbReference>
<dbReference type="SUPFAM" id="SSF88659">
    <property type="entry name" value="Sigma3 and sigma4 domains of RNA polymerase sigma factors"/>
    <property type="match status" value="2"/>
</dbReference>
<dbReference type="PANTHER" id="PTHR30385:SF7">
    <property type="entry name" value="RNA POLYMERASE SIGMA FACTOR FLIA"/>
    <property type="match status" value="1"/>
</dbReference>
<evidence type="ECO:0000256" key="1">
    <source>
        <dbReference type="ARBA" id="ARBA00023015"/>
    </source>
</evidence>
<keyword evidence="3" id="KW-0238">DNA-binding</keyword>
<evidence type="ECO:0000259" key="5">
    <source>
        <dbReference type="PROSITE" id="PS00716"/>
    </source>
</evidence>
<keyword evidence="7" id="KW-1185">Reference proteome</keyword>
<dbReference type="Pfam" id="PF04539">
    <property type="entry name" value="Sigma70_r3"/>
    <property type="match status" value="1"/>
</dbReference>
<dbReference type="InterPro" id="IPR000943">
    <property type="entry name" value="RNA_pol_sigma70"/>
</dbReference>
<dbReference type="InterPro" id="IPR012845">
    <property type="entry name" value="RNA_pol_sigma_FliA_WhiG"/>
</dbReference>
<evidence type="ECO:0000256" key="2">
    <source>
        <dbReference type="ARBA" id="ARBA00023082"/>
    </source>
</evidence>
<proteinExistence type="predicted"/>
<dbReference type="InterPro" id="IPR007630">
    <property type="entry name" value="RNA_pol_sigma70_r4"/>
</dbReference>
<dbReference type="Gene3D" id="1.20.140.160">
    <property type="match status" value="1"/>
</dbReference>
<gene>
    <name evidence="6" type="ORF">FK492_02170</name>
</gene>
<dbReference type="InterPro" id="IPR014284">
    <property type="entry name" value="RNA_pol_sigma-70_dom"/>
</dbReference>